<name>A0ABM4JQA3_EQUPR</name>
<feature type="region of interest" description="Disordered" evidence="1">
    <location>
        <begin position="235"/>
        <end position="255"/>
    </location>
</feature>
<dbReference type="Proteomes" id="UP001652662">
    <property type="component" value="Chromosome 10"/>
</dbReference>
<gene>
    <name evidence="3" type="primary">LOC103550182</name>
</gene>
<dbReference type="RefSeq" id="XP_070418121.1">
    <property type="nucleotide sequence ID" value="XM_070562020.1"/>
</dbReference>
<evidence type="ECO:0000256" key="1">
    <source>
        <dbReference type="SAM" id="MobiDB-lite"/>
    </source>
</evidence>
<feature type="region of interest" description="Disordered" evidence="1">
    <location>
        <begin position="67"/>
        <end position="91"/>
    </location>
</feature>
<evidence type="ECO:0000313" key="2">
    <source>
        <dbReference type="Proteomes" id="UP001652662"/>
    </source>
</evidence>
<feature type="region of interest" description="Disordered" evidence="1">
    <location>
        <begin position="168"/>
        <end position="217"/>
    </location>
</feature>
<sequence length="255" mass="27624">MRARTCVGDFSFQVRGRWWMSRDLVGPEGAVFKNGNLGELWCVAEGARSATGGSLTQVHDTLGTAETTQEGCAGPRTPPVWGGSGQNSGEEECRSVDGKGDPALKGPVAVMPFLPPAPSHRWGFTGPGPPELFSMVRPAGELFTWNPSAQRRAEQSYFPRLLRKVSELRQNNKKPLQKHTRKSQKAETIKGLRHTPPPQNPDKRAKTSHGGASGPEGFETVAVADLRTGLSQQFREEPGAEAVGAQKPHLILRTV</sequence>
<accession>A0ABM4JQA3</accession>
<dbReference type="GeneID" id="103550182"/>
<keyword evidence="2" id="KW-1185">Reference proteome</keyword>
<organism evidence="2 3">
    <name type="scientific">Equus przewalskii</name>
    <name type="common">Przewalski's horse</name>
    <name type="synonym">Equus caballus przewalskii</name>
    <dbReference type="NCBI Taxonomy" id="9798"/>
    <lineage>
        <taxon>Eukaryota</taxon>
        <taxon>Metazoa</taxon>
        <taxon>Chordata</taxon>
        <taxon>Craniata</taxon>
        <taxon>Vertebrata</taxon>
        <taxon>Euteleostomi</taxon>
        <taxon>Mammalia</taxon>
        <taxon>Eutheria</taxon>
        <taxon>Laurasiatheria</taxon>
        <taxon>Perissodactyla</taxon>
        <taxon>Equidae</taxon>
        <taxon>Equus</taxon>
    </lineage>
</organism>
<reference evidence="3" key="1">
    <citation type="submission" date="2025-08" db="UniProtKB">
        <authorList>
            <consortium name="RefSeq"/>
        </authorList>
    </citation>
    <scope>IDENTIFICATION</scope>
    <source>
        <tissue evidence="3">Blood</tissue>
    </source>
</reference>
<proteinExistence type="predicted"/>
<protein>
    <submittedName>
        <fullName evidence="3">Uncharacterized protein isoform X1</fullName>
    </submittedName>
</protein>
<evidence type="ECO:0000313" key="3">
    <source>
        <dbReference type="RefSeq" id="XP_070418121.1"/>
    </source>
</evidence>
<feature type="compositionally biased region" description="Basic residues" evidence="1">
    <location>
        <begin position="171"/>
        <end position="183"/>
    </location>
</feature>